<gene>
    <name evidence="9" type="primary">infC_2</name>
    <name evidence="4" type="synonym">infC</name>
    <name evidence="9" type="ORF">CLLU_11470</name>
</gene>
<dbReference type="PANTHER" id="PTHR10938:SF0">
    <property type="entry name" value="TRANSLATION INITIATION FACTOR IF-3, MITOCHONDRIAL"/>
    <property type="match status" value="1"/>
</dbReference>
<dbReference type="Gene3D" id="3.10.20.80">
    <property type="entry name" value="Translation initiation factor 3 (IF-3), N-terminal domain"/>
    <property type="match status" value="1"/>
</dbReference>
<dbReference type="AlphaFoldDB" id="A0A2T0BPP3"/>
<dbReference type="HAMAP" id="MF_00080">
    <property type="entry name" value="IF_3"/>
    <property type="match status" value="1"/>
</dbReference>
<dbReference type="Pfam" id="PF05198">
    <property type="entry name" value="IF3_N"/>
    <property type="match status" value="1"/>
</dbReference>
<evidence type="ECO:0000256" key="1">
    <source>
        <dbReference type="ARBA" id="ARBA00005439"/>
    </source>
</evidence>
<dbReference type="SUPFAM" id="SSF55200">
    <property type="entry name" value="Translation initiation factor IF3, C-terminal domain"/>
    <property type="match status" value="1"/>
</dbReference>
<comment type="caution">
    <text evidence="9">The sequence shown here is derived from an EMBL/GenBank/DDBJ whole genome shotgun (WGS) entry which is preliminary data.</text>
</comment>
<proteinExistence type="inferred from homology"/>
<evidence type="ECO:0000256" key="3">
    <source>
        <dbReference type="ARBA" id="ARBA00022917"/>
    </source>
</evidence>
<dbReference type="GO" id="GO:0016020">
    <property type="term" value="C:membrane"/>
    <property type="evidence" value="ECO:0007669"/>
    <property type="project" value="TreeGrafter"/>
</dbReference>
<evidence type="ECO:0000259" key="8">
    <source>
        <dbReference type="Pfam" id="PF05198"/>
    </source>
</evidence>
<comment type="function">
    <text evidence="4 6">IF-3 binds to the 30S ribosomal subunit and shifts the equilibrium between 70S ribosomes and their 50S and 30S subunits in favor of the free subunits, thus enhancing the availability of 30S subunits on which protein synthesis initiation begins.</text>
</comment>
<keyword evidence="3 4" id="KW-0648">Protein biosynthesis</keyword>
<protein>
    <recommendedName>
        <fullName evidence="4 5">Translation initiation factor IF-3</fullName>
    </recommendedName>
</protein>
<dbReference type="InterPro" id="IPR036787">
    <property type="entry name" value="T_IF-3_N_sf"/>
</dbReference>
<dbReference type="GO" id="GO:0005829">
    <property type="term" value="C:cytosol"/>
    <property type="evidence" value="ECO:0007669"/>
    <property type="project" value="TreeGrafter"/>
</dbReference>
<evidence type="ECO:0000259" key="7">
    <source>
        <dbReference type="Pfam" id="PF00707"/>
    </source>
</evidence>
<dbReference type="FunFam" id="3.10.20.80:FF:000001">
    <property type="entry name" value="Translation initiation factor IF-3"/>
    <property type="match status" value="1"/>
</dbReference>
<dbReference type="InterPro" id="IPR036788">
    <property type="entry name" value="T_IF-3_C_sf"/>
</dbReference>
<dbReference type="InterPro" id="IPR019814">
    <property type="entry name" value="Translation_initiation_fac_3_N"/>
</dbReference>
<keyword evidence="4" id="KW-0963">Cytoplasm</keyword>
<dbReference type="Gene3D" id="3.30.110.10">
    <property type="entry name" value="Translation initiation factor 3 (IF-3), C-terminal domain"/>
    <property type="match status" value="1"/>
</dbReference>
<dbReference type="SUPFAM" id="SSF54364">
    <property type="entry name" value="Translation initiation factor IF3, N-terminal domain"/>
    <property type="match status" value="1"/>
</dbReference>
<sequence length="176" mass="20389">MILIVEVYIINKNNNLNEQIRVDKIRLVGEKESTILKTREALEMARERGMDLVMVSPQAKPPVCKIMNYSKFLYEQSKKVKMARKNQKIVEMKEIRLSATIELNDIEIKANNARKFLDKGNKVKVSIRFRGRQNNYTSLGRKVMNVFLSKLEESASVERAPKLEGNNMFMILAPKK</sequence>
<evidence type="ECO:0000256" key="5">
    <source>
        <dbReference type="NCBIfam" id="TIGR00168"/>
    </source>
</evidence>
<dbReference type="InterPro" id="IPR001288">
    <property type="entry name" value="Translation_initiation_fac_3"/>
</dbReference>
<comment type="similarity">
    <text evidence="1 4 6">Belongs to the IF-3 family.</text>
</comment>
<dbReference type="PROSITE" id="PS00938">
    <property type="entry name" value="IF3"/>
    <property type="match status" value="1"/>
</dbReference>
<dbReference type="NCBIfam" id="TIGR00168">
    <property type="entry name" value="infC"/>
    <property type="match status" value="1"/>
</dbReference>
<accession>A0A2T0BPP3</accession>
<organism evidence="9 10">
    <name type="scientific">Clostridium luticellarii</name>
    <dbReference type="NCBI Taxonomy" id="1691940"/>
    <lineage>
        <taxon>Bacteria</taxon>
        <taxon>Bacillati</taxon>
        <taxon>Bacillota</taxon>
        <taxon>Clostridia</taxon>
        <taxon>Eubacteriales</taxon>
        <taxon>Clostridiaceae</taxon>
        <taxon>Clostridium</taxon>
    </lineage>
</organism>
<evidence type="ECO:0000256" key="4">
    <source>
        <dbReference type="HAMAP-Rule" id="MF_00080"/>
    </source>
</evidence>
<keyword evidence="10" id="KW-1185">Reference proteome</keyword>
<dbReference type="InterPro" id="IPR019813">
    <property type="entry name" value="Translation_initiation_fac3_CS"/>
</dbReference>
<dbReference type="GO" id="GO:0003743">
    <property type="term" value="F:translation initiation factor activity"/>
    <property type="evidence" value="ECO:0007669"/>
    <property type="project" value="UniProtKB-UniRule"/>
</dbReference>
<keyword evidence="2 4" id="KW-0396">Initiation factor</keyword>
<dbReference type="InterPro" id="IPR019815">
    <property type="entry name" value="Translation_initiation_fac_3_C"/>
</dbReference>
<dbReference type="GO" id="GO:0043022">
    <property type="term" value="F:ribosome binding"/>
    <property type="evidence" value="ECO:0007669"/>
    <property type="project" value="UniProtKB-ARBA"/>
</dbReference>
<evidence type="ECO:0000313" key="9">
    <source>
        <dbReference type="EMBL" id="PRR85805.1"/>
    </source>
</evidence>
<dbReference type="Pfam" id="PF00707">
    <property type="entry name" value="IF3_C"/>
    <property type="match status" value="1"/>
</dbReference>
<comment type="subcellular location">
    <subcellularLocation>
        <location evidence="4 6">Cytoplasm</location>
    </subcellularLocation>
</comment>
<reference evidence="9 10" key="1">
    <citation type="submission" date="2018-03" db="EMBL/GenBank/DDBJ databases">
        <title>Genome sequence of Clostridium luticellarii DSM 29923.</title>
        <authorList>
            <person name="Poehlein A."/>
            <person name="Daniel R."/>
        </authorList>
    </citation>
    <scope>NUCLEOTIDE SEQUENCE [LARGE SCALE GENOMIC DNA]</scope>
    <source>
        <strain evidence="9 10">DSM 29923</strain>
    </source>
</reference>
<name>A0A2T0BPP3_9CLOT</name>
<dbReference type="RefSeq" id="WP_170065738.1">
    <property type="nucleotide sequence ID" value="NZ_JALCPJ010000003.1"/>
</dbReference>
<evidence type="ECO:0000256" key="6">
    <source>
        <dbReference type="RuleBase" id="RU000646"/>
    </source>
</evidence>
<dbReference type="FunFam" id="3.30.110.10:FF:000001">
    <property type="entry name" value="Translation initiation factor IF-3"/>
    <property type="match status" value="1"/>
</dbReference>
<dbReference type="Proteomes" id="UP000237798">
    <property type="component" value="Unassembled WGS sequence"/>
</dbReference>
<feature type="domain" description="Translation initiation factor 3 C-terminal" evidence="7">
    <location>
        <begin position="90"/>
        <end position="175"/>
    </location>
</feature>
<evidence type="ECO:0000256" key="2">
    <source>
        <dbReference type="ARBA" id="ARBA00022540"/>
    </source>
</evidence>
<dbReference type="PANTHER" id="PTHR10938">
    <property type="entry name" value="TRANSLATION INITIATION FACTOR IF-3"/>
    <property type="match status" value="1"/>
</dbReference>
<dbReference type="GO" id="GO:0032790">
    <property type="term" value="P:ribosome disassembly"/>
    <property type="evidence" value="ECO:0007669"/>
    <property type="project" value="TreeGrafter"/>
</dbReference>
<comment type="subunit">
    <text evidence="4 6">Monomer.</text>
</comment>
<dbReference type="EMBL" id="PVXP01000011">
    <property type="protein sequence ID" value="PRR85805.1"/>
    <property type="molecule type" value="Genomic_DNA"/>
</dbReference>
<feature type="domain" description="Translation initiation factor 3 N-terminal" evidence="8">
    <location>
        <begin position="16"/>
        <end position="82"/>
    </location>
</feature>
<evidence type="ECO:0000313" key="10">
    <source>
        <dbReference type="Proteomes" id="UP000237798"/>
    </source>
</evidence>